<dbReference type="InterPro" id="IPR014031">
    <property type="entry name" value="Ketoacyl_synth_C"/>
</dbReference>
<keyword evidence="5" id="KW-0511">Multifunctional enzyme</keyword>
<dbReference type="Pfam" id="PF00698">
    <property type="entry name" value="Acyl_transf_1"/>
    <property type="match status" value="1"/>
</dbReference>
<keyword evidence="10" id="KW-1185">Reference proteome</keyword>
<dbReference type="GO" id="GO:0008270">
    <property type="term" value="F:zinc ion binding"/>
    <property type="evidence" value="ECO:0007669"/>
    <property type="project" value="InterPro"/>
</dbReference>
<dbReference type="Pfam" id="PF13602">
    <property type="entry name" value="ADH_zinc_N_2"/>
    <property type="match status" value="1"/>
</dbReference>
<dbReference type="SUPFAM" id="SSF50129">
    <property type="entry name" value="GroES-like"/>
    <property type="match status" value="1"/>
</dbReference>
<keyword evidence="6" id="KW-0012">Acyltransferase</keyword>
<evidence type="ECO:0000256" key="5">
    <source>
        <dbReference type="ARBA" id="ARBA00023268"/>
    </source>
</evidence>
<dbReference type="Gene3D" id="3.40.50.720">
    <property type="entry name" value="NAD(P)-binding Rossmann-like Domain"/>
    <property type="match status" value="1"/>
</dbReference>
<dbReference type="GO" id="GO:0044550">
    <property type="term" value="P:secondary metabolite biosynthetic process"/>
    <property type="evidence" value="ECO:0007669"/>
    <property type="project" value="TreeGrafter"/>
</dbReference>
<gene>
    <name evidence="9" type="ORF">PHISCL_04575</name>
</gene>
<feature type="compositionally biased region" description="Basic and acidic residues" evidence="7">
    <location>
        <begin position="73"/>
        <end position="82"/>
    </location>
</feature>
<comment type="caution">
    <text evidence="9">The sequence shown here is derived from an EMBL/GenBank/DDBJ whole genome shotgun (WGS) entry which is preliminary data.</text>
</comment>
<dbReference type="Pfam" id="PF02801">
    <property type="entry name" value="Ketoacyl-synt_C"/>
    <property type="match status" value="1"/>
</dbReference>
<dbReference type="PROSITE" id="PS00059">
    <property type="entry name" value="ADH_ZINC"/>
    <property type="match status" value="1"/>
</dbReference>
<evidence type="ECO:0000259" key="8">
    <source>
        <dbReference type="PROSITE" id="PS52004"/>
    </source>
</evidence>
<dbReference type="CDD" id="cd05274">
    <property type="entry name" value="KR_FAS_SDR_x"/>
    <property type="match status" value="1"/>
</dbReference>
<evidence type="ECO:0000313" key="9">
    <source>
        <dbReference type="EMBL" id="RJE23085.1"/>
    </source>
</evidence>
<evidence type="ECO:0000256" key="1">
    <source>
        <dbReference type="ARBA" id="ARBA00022450"/>
    </source>
</evidence>
<dbReference type="InterPro" id="IPR002328">
    <property type="entry name" value="ADH_Zn_CS"/>
</dbReference>
<organism evidence="9 10">
    <name type="scientific">Aspergillus sclerotialis</name>
    <dbReference type="NCBI Taxonomy" id="2070753"/>
    <lineage>
        <taxon>Eukaryota</taxon>
        <taxon>Fungi</taxon>
        <taxon>Dikarya</taxon>
        <taxon>Ascomycota</taxon>
        <taxon>Pezizomycotina</taxon>
        <taxon>Eurotiomycetes</taxon>
        <taxon>Eurotiomycetidae</taxon>
        <taxon>Eurotiales</taxon>
        <taxon>Aspergillaceae</taxon>
        <taxon>Aspergillus</taxon>
        <taxon>Aspergillus subgen. Polypaecilum</taxon>
    </lineage>
</organism>
<dbReference type="GO" id="GO:0004312">
    <property type="term" value="F:fatty acid synthase activity"/>
    <property type="evidence" value="ECO:0007669"/>
    <property type="project" value="TreeGrafter"/>
</dbReference>
<dbReference type="SUPFAM" id="SSF53335">
    <property type="entry name" value="S-adenosyl-L-methionine-dependent methyltransferases"/>
    <property type="match status" value="1"/>
</dbReference>
<dbReference type="STRING" id="2070753.A0A3A2ZYU4"/>
<dbReference type="GO" id="GO:0016491">
    <property type="term" value="F:oxidoreductase activity"/>
    <property type="evidence" value="ECO:0007669"/>
    <property type="project" value="UniProtKB-KW"/>
</dbReference>
<protein>
    <submittedName>
        <fullName evidence="9">Polyketide synthase</fullName>
    </submittedName>
</protein>
<evidence type="ECO:0000256" key="7">
    <source>
        <dbReference type="SAM" id="MobiDB-lite"/>
    </source>
</evidence>
<dbReference type="GO" id="GO:0006633">
    <property type="term" value="P:fatty acid biosynthetic process"/>
    <property type="evidence" value="ECO:0007669"/>
    <property type="project" value="TreeGrafter"/>
</dbReference>
<dbReference type="InterPro" id="IPR014043">
    <property type="entry name" value="Acyl_transferase_dom"/>
</dbReference>
<dbReference type="Pfam" id="PF08240">
    <property type="entry name" value="ADH_N"/>
    <property type="match status" value="1"/>
</dbReference>
<dbReference type="InterPro" id="IPR011032">
    <property type="entry name" value="GroES-like_sf"/>
</dbReference>
<dbReference type="Pfam" id="PF08659">
    <property type="entry name" value="KR"/>
    <property type="match status" value="1"/>
</dbReference>
<name>A0A3A2ZYU4_9EURO</name>
<dbReference type="InterPro" id="IPR057326">
    <property type="entry name" value="KR_dom"/>
</dbReference>
<dbReference type="Gene3D" id="3.40.366.10">
    <property type="entry name" value="Malonyl-Coenzyme A Acyl Carrier Protein, domain 2"/>
    <property type="match status" value="1"/>
</dbReference>
<feature type="region of interest" description="Disordered" evidence="7">
    <location>
        <begin position="56"/>
        <end position="82"/>
    </location>
</feature>
<dbReference type="InterPro" id="IPR036291">
    <property type="entry name" value="NAD(P)-bd_dom_sf"/>
</dbReference>
<dbReference type="SUPFAM" id="SSF52151">
    <property type="entry name" value="FabD/lysophospholipase-like"/>
    <property type="match status" value="1"/>
</dbReference>
<dbReference type="InterPro" id="IPR016039">
    <property type="entry name" value="Thiolase-like"/>
</dbReference>
<dbReference type="SUPFAM" id="SSF51735">
    <property type="entry name" value="NAD(P)-binding Rossmann-fold domains"/>
    <property type="match status" value="2"/>
</dbReference>
<dbReference type="CDD" id="cd05195">
    <property type="entry name" value="enoyl_red"/>
    <property type="match status" value="1"/>
</dbReference>
<sequence>MSDSDEESSEDLSSLAIIGYSFNFPGTGSCPIAFWSMMMARECAVSEFPCRAVRAGEQSNPDRNQQDNNVSETGEHPSKKDERRFDTSFFKKCADEAEEIDLQEGLVLEAVYHALENAGLLMRLIANTRTSVFVGSSSVYDKSPGMGRCTSANRVSKFFKFHGPSATVDTGGSSGLAAVELACQTIWCGDADMGIAVGCNLILTPDSTAVLDKHGMLSPEGRCYSFDARANGIELGEGIGVLVIKPLKEAIRQKDMVRAVIRSAASGYDGAAPRFGQPSLESQRRLVKDTYEKAGLEMWKTDYFEANGQGTPESDAVEAKMISSVFRRHRQRNDPLCVGSVKSNLGHLEGASGIAAVIKVILCFEKGVIPGNSINYQNPNKDIDPKSLNIKILDEAVPWPQMSLRRTSVHSFGFGGSCTHLILEDPFCTTIASQLDGGLQRPVRPSPAIGSSDTSEAASRRLDNLIFPFKSELRKQEQRAKAKLLVLSTHDKDGVPRLQEAWSSYFTHGTIENVEKQNFLRDLSYTLGWRRNHLQWRTFVVANSTQNLVDLPGKLAPSTRVLRSPKIAFIFTGEGYAWDRMGWELVNRYPIVKLTLAKVNKYLKKWNCQWDILDELQKTGQKSHVHDPKYTLPMCTALQIALVDLLETWNITPAVVVGHGSGEIAAAYCSRALDLPGAMKIAVSQGRMIKKYPLVMVSAMLSVDLPEEKLHPYTTQLSVYYTNFKVNVAYINTKNSVVLSGPLNQLNALKAMLDDDKIDSTIRTTDIPYHSRGMGDGDVVKFRTKISKWLRMQPSHDDDDAPPMISTVKGRWVKPETLIDDHYWVENFADAVQFYKAMVQVCSPVTIKRDAWSKCPHLPEVSHILEIGPHPSLQEYVEGILRETGKEDSITYLSTMTQDVSAIETTLNAAGRLFTSGYPVDLGMVNSDISDSQPSLYCDLPGYPFNHGKPESQNDKVAMKLSQKTVTNPQPEVPTSKESLCHRLEWKPDVDLLRTDDLRSLFASQQAQSEERAQFCMDLNFLIAHYILKAVQYLKTVGPTGSKEHVKRYRNWMVEQKGRLKAGDFGFTLSDCKSILADNQSIEDLHKSLESTNKEGLFYSTICRSVLKVLKQEIQPEDLVQNRLVAGYYFEMFTRRPWMERFGIYLELLTHKKPDIKILQIGAGNGPISLAVAKAMTDEKNGYAGFKYSHWDYTDASETTLEDAKNKLGTQQNRMSFNTLNIEEDLGKQGFELGSYDVAIVATAHHTITNLKLALENIRMLLKLGGKLILLGPVRPGGIRTTFAFGLLESWWIGQGRCRKSGCCVDVNEWDEQLQKAGFSGADLVFPDYDEPVYNELSIICSTAPEKSANASEFLVNIQHIASDPTQLNLTRALDKKLKESGQFGVRHELIPKGKPPYPVKSRLQICLFELNNAGIFDMSKKAFDYLKRLLKAQTNILWVSGGGGTNPDPRYRIVEGLFRSLCQEDSRMKITSLFLDLTVLESERAADQIIKIVHLFSQKAIGALESEYAEQNGLLHIGRLMEASDLNHNLYVQGLEQQTRILPFASGPRLKIGTVSYGPVRTLQFVEDISSNDLLGPTEIEIEIQAVGVNSPDLLVTSGVIPDDSPGHEFSGIVTRVGAVCRRFNEGDHVVGCFGGCYRSHIRLDESMVVVKFPPSLSFCEAAAIPVNFATAWIALHTARVKAGETVLINCECDGTRQAVIQIALLLGATVFTTVRLESEKRVLIDLYNIPTEHIFFEANQDLTKIIKCHTESRGVDVILNSQPGEDTDAPWECIAPYGRILEISEYGAITNYQVPMRALHRNVTLACINIPVTIKDGPAVVISAIEEVLNLMDKGFLHLPYPYQIHAASDINTAFEEMEGERLKGKSVIRIGADDLVLATLNTKPNSYFDPNASYVIAGGLGGLGRVIVRWFVERGARNLILLGRSGAENVYAEQVAVESSVRAAHVVTPSCDISDERALADVLNFFSETMPPIKGCIHAAMVLQDSTFENMTYKAWRAATAPKTHGSWNLHKLLPKGMDFFVMLSAVTALTGARGQSNYAAGNTFQDGLARYRVGMGERAVALDLGYFSSAGIILDSVEVRDRVTQRMEFEPIEEWELLAVLDQFCHAGADSLLVSNPQVSVGIQRHIRERGFDIMDWKTRPMFNHLAIPGLDDPPIKPNFAKLIGEVVTLGDAQDNLVAELRCKISKFLGVPAAGLHPGVPLAKYGVDSHLLVYLRAWIVNDVRADIEKYQLEGDASIKSIADWVVENSEYAKTEWEYFQYERYLISLARKRLLEGNVYYT</sequence>
<dbReference type="SUPFAM" id="SSF47336">
    <property type="entry name" value="ACP-like"/>
    <property type="match status" value="1"/>
</dbReference>
<dbReference type="InterPro" id="IPR014030">
    <property type="entry name" value="Ketoacyl_synth_N"/>
</dbReference>
<evidence type="ECO:0000256" key="3">
    <source>
        <dbReference type="ARBA" id="ARBA00022679"/>
    </source>
</evidence>
<evidence type="ECO:0000256" key="4">
    <source>
        <dbReference type="ARBA" id="ARBA00023002"/>
    </source>
</evidence>
<dbReference type="Gene3D" id="3.30.70.3290">
    <property type="match status" value="1"/>
</dbReference>
<evidence type="ECO:0000313" key="10">
    <source>
        <dbReference type="Proteomes" id="UP000266188"/>
    </source>
</evidence>
<dbReference type="InterPro" id="IPR016035">
    <property type="entry name" value="Acyl_Trfase/lysoPLipase"/>
</dbReference>
<feature type="domain" description="Ketosynthase family 3 (KS3)" evidence="8">
    <location>
        <begin position="12"/>
        <end position="425"/>
    </location>
</feature>
<dbReference type="InterPro" id="IPR050091">
    <property type="entry name" value="PKS_NRPS_Biosynth_Enz"/>
</dbReference>
<proteinExistence type="predicted"/>
<reference evidence="10" key="1">
    <citation type="submission" date="2017-02" db="EMBL/GenBank/DDBJ databases">
        <authorList>
            <person name="Tafer H."/>
            <person name="Lopandic K."/>
        </authorList>
    </citation>
    <scope>NUCLEOTIDE SEQUENCE [LARGE SCALE GENOMIC DNA]</scope>
    <source>
        <strain evidence="10">CBS 366.77</strain>
    </source>
</reference>
<dbReference type="SMART" id="SM00827">
    <property type="entry name" value="PKS_AT"/>
    <property type="match status" value="1"/>
</dbReference>
<evidence type="ECO:0000256" key="6">
    <source>
        <dbReference type="ARBA" id="ARBA00023315"/>
    </source>
</evidence>
<dbReference type="EMBL" id="MVGC01000136">
    <property type="protein sequence ID" value="RJE23085.1"/>
    <property type="molecule type" value="Genomic_DNA"/>
</dbReference>
<accession>A0A3A2ZYU4</accession>
<dbReference type="Gene3D" id="3.40.50.150">
    <property type="entry name" value="Vaccinia Virus protein VP39"/>
    <property type="match status" value="1"/>
</dbReference>
<dbReference type="InterPro" id="IPR013217">
    <property type="entry name" value="Methyltransf_12"/>
</dbReference>
<dbReference type="OrthoDB" id="329835at2759"/>
<feature type="compositionally biased region" description="Polar residues" evidence="7">
    <location>
        <begin position="57"/>
        <end position="72"/>
    </location>
</feature>
<keyword evidence="2" id="KW-0597">Phosphoprotein</keyword>
<evidence type="ECO:0000256" key="2">
    <source>
        <dbReference type="ARBA" id="ARBA00022553"/>
    </source>
</evidence>
<dbReference type="PANTHER" id="PTHR43775:SF29">
    <property type="entry name" value="ASPERFURANONE POLYKETIDE SYNTHASE AFOG-RELATED"/>
    <property type="match status" value="1"/>
</dbReference>
<dbReference type="SUPFAM" id="SSF55048">
    <property type="entry name" value="Probable ACP-binding domain of malonyl-CoA ACP transacylase"/>
    <property type="match status" value="1"/>
</dbReference>
<dbReference type="InterPro" id="IPR001227">
    <property type="entry name" value="Ac_transferase_dom_sf"/>
</dbReference>
<dbReference type="InterPro" id="IPR016036">
    <property type="entry name" value="Malonyl_transacylase_ACP-bd"/>
</dbReference>
<dbReference type="Gene3D" id="3.40.47.10">
    <property type="match status" value="1"/>
</dbReference>
<keyword evidence="3" id="KW-0808">Transferase</keyword>
<dbReference type="Gene3D" id="3.90.180.10">
    <property type="entry name" value="Medium-chain alcohol dehydrogenases, catalytic domain"/>
    <property type="match status" value="1"/>
</dbReference>
<dbReference type="SMART" id="SM00825">
    <property type="entry name" value="PKS_KS"/>
    <property type="match status" value="1"/>
</dbReference>
<dbReference type="InterPro" id="IPR029063">
    <property type="entry name" value="SAM-dependent_MTases_sf"/>
</dbReference>
<dbReference type="Proteomes" id="UP000266188">
    <property type="component" value="Unassembled WGS sequence"/>
</dbReference>
<dbReference type="InterPro" id="IPR020841">
    <property type="entry name" value="PKS_Beta-ketoAc_synthase_dom"/>
</dbReference>
<dbReference type="SUPFAM" id="SSF53901">
    <property type="entry name" value="Thiolase-like"/>
    <property type="match status" value="1"/>
</dbReference>
<dbReference type="SMART" id="SM00829">
    <property type="entry name" value="PKS_ER"/>
    <property type="match status" value="1"/>
</dbReference>
<dbReference type="PANTHER" id="PTHR43775">
    <property type="entry name" value="FATTY ACID SYNTHASE"/>
    <property type="match status" value="1"/>
</dbReference>
<keyword evidence="1" id="KW-0596">Phosphopantetheine</keyword>
<dbReference type="CDD" id="cd00833">
    <property type="entry name" value="PKS"/>
    <property type="match status" value="1"/>
</dbReference>
<dbReference type="Pfam" id="PF08242">
    <property type="entry name" value="Methyltransf_12"/>
    <property type="match status" value="1"/>
</dbReference>
<dbReference type="InterPro" id="IPR020843">
    <property type="entry name" value="ER"/>
</dbReference>
<dbReference type="Pfam" id="PF00109">
    <property type="entry name" value="ketoacyl-synt"/>
    <property type="match status" value="1"/>
</dbReference>
<keyword evidence="4" id="KW-0560">Oxidoreductase</keyword>
<dbReference type="PROSITE" id="PS52004">
    <property type="entry name" value="KS3_2"/>
    <property type="match status" value="1"/>
</dbReference>
<dbReference type="SMART" id="SM00822">
    <property type="entry name" value="PKS_KR"/>
    <property type="match status" value="1"/>
</dbReference>
<dbReference type="InterPro" id="IPR036736">
    <property type="entry name" value="ACP-like_sf"/>
</dbReference>
<dbReference type="InterPro" id="IPR013154">
    <property type="entry name" value="ADH-like_N"/>
</dbReference>
<dbReference type="InterPro" id="IPR013968">
    <property type="entry name" value="PKS_KR"/>
</dbReference>